<dbReference type="AlphaFoldDB" id="Q9KBL0"/>
<evidence type="ECO:0000256" key="1">
    <source>
        <dbReference type="SAM" id="MobiDB-lite"/>
    </source>
</evidence>
<feature type="region of interest" description="Disordered" evidence="1">
    <location>
        <begin position="1"/>
        <end position="51"/>
    </location>
</feature>
<keyword evidence="3" id="KW-1185">Reference proteome</keyword>
<dbReference type="EMBL" id="BA000004">
    <property type="protein sequence ID" value="BAB05635.1"/>
    <property type="molecule type" value="Genomic_DNA"/>
</dbReference>
<dbReference type="RefSeq" id="WP_010898076.1">
    <property type="nucleotide sequence ID" value="NC_002570.2"/>
</dbReference>
<sequence length="51" mass="5966">MKKRETNRDEPLEVHMEDDHPGSQFTEEFNETGQREKGVIPPRGKEVLDEV</sequence>
<dbReference type="Proteomes" id="UP000001258">
    <property type="component" value="Chromosome"/>
</dbReference>
<proteinExistence type="predicted"/>
<dbReference type="STRING" id="272558.gene:10727814"/>
<gene>
    <name evidence="2" type="ordered locus">BH1916</name>
</gene>
<protein>
    <submittedName>
        <fullName evidence="2">BH1916 protein</fullName>
    </submittedName>
</protein>
<reference evidence="2 3" key="1">
    <citation type="journal article" date="2000" name="Nucleic Acids Res.">
        <title>Complete genome sequence of the alkaliphilic bacterium Bacillus halodurans and genomic sequence comparison with Bacillus subtilis.</title>
        <authorList>
            <person name="Takami H."/>
            <person name="Nakasone K."/>
            <person name="Takaki Y."/>
            <person name="Maeno G."/>
            <person name="Sasaki R."/>
            <person name="Masui N."/>
            <person name="Fuji F."/>
            <person name="Hirama C."/>
            <person name="Nakamura Y."/>
            <person name="Ogasawara N."/>
            <person name="Kuhara S."/>
            <person name="Horikoshi K."/>
        </authorList>
    </citation>
    <scope>NUCLEOTIDE SEQUENCE [LARGE SCALE GENOMIC DNA]</scope>
    <source>
        <strain evidence="3">ATCC BAA-125 / DSM 18197 / FERM 7344 / JCM 9153 / C-125</strain>
    </source>
</reference>
<feature type="compositionally biased region" description="Basic and acidic residues" evidence="1">
    <location>
        <begin position="1"/>
        <end position="21"/>
    </location>
</feature>
<feature type="compositionally biased region" description="Basic and acidic residues" evidence="1">
    <location>
        <begin position="33"/>
        <end position="51"/>
    </location>
</feature>
<dbReference type="KEGG" id="bha:BH1916"/>
<dbReference type="PIR" id="D83889">
    <property type="entry name" value="D83889"/>
</dbReference>
<organism evidence="2 3">
    <name type="scientific">Halalkalibacterium halodurans (strain ATCC BAA-125 / DSM 18197 / FERM 7344 / JCM 9153 / C-125)</name>
    <name type="common">Bacillus halodurans</name>
    <dbReference type="NCBI Taxonomy" id="272558"/>
    <lineage>
        <taxon>Bacteria</taxon>
        <taxon>Bacillati</taxon>
        <taxon>Bacillota</taxon>
        <taxon>Bacilli</taxon>
        <taxon>Bacillales</taxon>
        <taxon>Bacillaceae</taxon>
        <taxon>Halalkalibacterium (ex Joshi et al. 2022)</taxon>
    </lineage>
</organism>
<name>Q9KBL0_HALH5</name>
<evidence type="ECO:0000313" key="3">
    <source>
        <dbReference type="Proteomes" id="UP000001258"/>
    </source>
</evidence>
<accession>Q9KBL0</accession>
<dbReference type="HOGENOM" id="CLU_3095543_0_0_9"/>
<evidence type="ECO:0000313" key="2">
    <source>
        <dbReference type="EMBL" id="BAB05635.1"/>
    </source>
</evidence>